<name>A0A2G9S6H9_AQUCT</name>
<gene>
    <name evidence="2" type="ORF">AB205_0160980</name>
</gene>
<keyword evidence="3" id="KW-1185">Reference proteome</keyword>
<dbReference type="Proteomes" id="UP000228934">
    <property type="component" value="Unassembled WGS sequence"/>
</dbReference>
<feature type="transmembrane region" description="Helical" evidence="1">
    <location>
        <begin position="33"/>
        <end position="52"/>
    </location>
</feature>
<dbReference type="EMBL" id="KV925315">
    <property type="protein sequence ID" value="PIO35778.1"/>
    <property type="molecule type" value="Genomic_DNA"/>
</dbReference>
<reference evidence="3" key="1">
    <citation type="journal article" date="2017" name="Nat. Commun.">
        <title>The North American bullfrog draft genome provides insight into hormonal regulation of long noncoding RNA.</title>
        <authorList>
            <person name="Hammond S.A."/>
            <person name="Warren R.L."/>
            <person name="Vandervalk B.P."/>
            <person name="Kucuk E."/>
            <person name="Khan H."/>
            <person name="Gibb E.A."/>
            <person name="Pandoh P."/>
            <person name="Kirk H."/>
            <person name="Zhao Y."/>
            <person name="Jones M."/>
            <person name="Mungall A.J."/>
            <person name="Coope R."/>
            <person name="Pleasance S."/>
            <person name="Moore R.A."/>
            <person name="Holt R.A."/>
            <person name="Round J.M."/>
            <person name="Ohora S."/>
            <person name="Walle B.V."/>
            <person name="Veldhoen N."/>
            <person name="Helbing C.C."/>
            <person name="Birol I."/>
        </authorList>
    </citation>
    <scope>NUCLEOTIDE SEQUENCE [LARGE SCALE GENOMIC DNA]</scope>
</reference>
<keyword evidence="1" id="KW-0812">Transmembrane</keyword>
<keyword evidence="1" id="KW-0472">Membrane</keyword>
<evidence type="ECO:0000256" key="1">
    <source>
        <dbReference type="SAM" id="Phobius"/>
    </source>
</evidence>
<proteinExistence type="predicted"/>
<accession>A0A2G9S6H9</accession>
<protein>
    <submittedName>
        <fullName evidence="2">Uncharacterized protein</fullName>
    </submittedName>
</protein>
<evidence type="ECO:0000313" key="3">
    <source>
        <dbReference type="Proteomes" id="UP000228934"/>
    </source>
</evidence>
<keyword evidence="1" id="KW-1133">Transmembrane helix</keyword>
<organism evidence="2 3">
    <name type="scientific">Aquarana catesbeiana</name>
    <name type="common">American bullfrog</name>
    <name type="synonym">Rana catesbeiana</name>
    <dbReference type="NCBI Taxonomy" id="8400"/>
    <lineage>
        <taxon>Eukaryota</taxon>
        <taxon>Metazoa</taxon>
        <taxon>Chordata</taxon>
        <taxon>Craniata</taxon>
        <taxon>Vertebrata</taxon>
        <taxon>Euteleostomi</taxon>
        <taxon>Amphibia</taxon>
        <taxon>Batrachia</taxon>
        <taxon>Anura</taxon>
        <taxon>Neobatrachia</taxon>
        <taxon>Ranoidea</taxon>
        <taxon>Ranidae</taxon>
        <taxon>Aquarana</taxon>
    </lineage>
</organism>
<sequence length="133" mass="15486">MGTDGWHCWASLNFVFIMLPTPQYLRKCLSTPIYLLIVGFSVFFTTTSKPLFTDTKNTQFYKIPAKYKSLSCVELINICKVYIAPFCKMVKIEQTQKCNYPNTSKNTKVFIFSLQLSEFLSEFVKEPPNQYIF</sequence>
<evidence type="ECO:0000313" key="2">
    <source>
        <dbReference type="EMBL" id="PIO35778.1"/>
    </source>
</evidence>
<dbReference type="AlphaFoldDB" id="A0A2G9S6H9"/>